<sequence>MENLLRPLYQERASNKNTLSIILIEKKDQTSPQTDNMEINLLVIVSDETPSIVKHYLIKDQRAALHIVSEKEINKMILLGTNRRIVDWVLNGKVLFDRNDFHANLLERLRVFPFEERKLKIGIEYAKLIRRYLEGKAFFEKGHHLDAYNHIIHALHHLARLEVIDRGFHPEVTVWNQVKEIEPQIYKLYEELIESDEELEKRLELLFLANDFLIHSKAEIGSSHLLKIMKTKEFWSYEELLHHFEVGLYSIDLSVLIEYLVSRGLLRIESMDAKGNGIFNCVYSIKKMLHSE</sequence>
<evidence type="ECO:0000259" key="1">
    <source>
        <dbReference type="Pfam" id="PF14540"/>
    </source>
</evidence>
<dbReference type="Gene3D" id="1.20.120.330">
    <property type="entry name" value="Nucleotidyltransferases domain 2"/>
    <property type="match status" value="1"/>
</dbReference>
<name>A0ABY9JTG5_9BACI</name>
<evidence type="ECO:0000259" key="2">
    <source>
        <dbReference type="Pfam" id="PF18576"/>
    </source>
</evidence>
<protein>
    <submittedName>
        <fullName evidence="4">Nucleotidyltransferase-like protein</fullName>
    </submittedName>
</protein>
<evidence type="ECO:0000313" key="5">
    <source>
        <dbReference type="Proteomes" id="UP001197974"/>
    </source>
</evidence>
<evidence type="ECO:0000259" key="3">
    <source>
        <dbReference type="Pfam" id="PF22339"/>
    </source>
</evidence>
<dbReference type="InterPro" id="IPR043519">
    <property type="entry name" value="NT_sf"/>
</dbReference>
<evidence type="ECO:0000313" key="4">
    <source>
        <dbReference type="EMBL" id="WLR42697.1"/>
    </source>
</evidence>
<reference evidence="4 5" key="1">
    <citation type="submission" date="2023-06" db="EMBL/GenBank/DDBJ databases">
        <title>Five Gram-positive bacteria isolated from mangrove sediments in Shenzhen, Guangdong, China.</title>
        <authorList>
            <person name="Yu S."/>
            <person name="Zheng W."/>
            <person name="Huang Y."/>
        </authorList>
    </citation>
    <scope>NUCLEOTIDE SEQUENCE [LARGE SCALE GENOMIC DNA]</scope>
    <source>
        <strain evidence="4 5">SaN35-3</strain>
    </source>
</reference>
<dbReference type="Pfam" id="PF22339">
    <property type="entry name" value="YgxA-like_sub_bind"/>
    <property type="match status" value="1"/>
</dbReference>
<dbReference type="Pfam" id="PF18576">
    <property type="entry name" value="HTH_52"/>
    <property type="match status" value="1"/>
</dbReference>
<feature type="domain" description="Nucleotidyltransferase-like" evidence="1">
    <location>
        <begin position="1"/>
        <end position="117"/>
    </location>
</feature>
<dbReference type="Pfam" id="PF14540">
    <property type="entry name" value="NTF-like"/>
    <property type="match status" value="1"/>
</dbReference>
<dbReference type="Gene3D" id="1.10.10.10">
    <property type="entry name" value="Winged helix-like DNA-binding domain superfamily/Winged helix DNA-binding domain"/>
    <property type="match status" value="1"/>
</dbReference>
<feature type="domain" description="YgxA-like helix-turn-helix" evidence="2">
    <location>
        <begin position="223"/>
        <end position="285"/>
    </location>
</feature>
<dbReference type="Gene3D" id="3.30.460.10">
    <property type="entry name" value="Beta Polymerase, domain 2"/>
    <property type="match status" value="1"/>
</dbReference>
<proteinExistence type="predicted"/>
<feature type="domain" description="YgxA-like substrate binding" evidence="3">
    <location>
        <begin position="118"/>
        <end position="217"/>
    </location>
</feature>
<dbReference type="InterPro" id="IPR041143">
    <property type="entry name" value="YgxA_HTH"/>
</dbReference>
<dbReference type="RefSeq" id="WP_226542243.1">
    <property type="nucleotide sequence ID" value="NZ_CP129013.1"/>
</dbReference>
<accession>A0ABY9JTG5</accession>
<dbReference type="EMBL" id="CP129013">
    <property type="protein sequence ID" value="WLR42697.1"/>
    <property type="molecule type" value="Genomic_DNA"/>
</dbReference>
<dbReference type="InterPro" id="IPR036388">
    <property type="entry name" value="WH-like_DNA-bd_sf"/>
</dbReference>
<dbReference type="InterPro" id="IPR029348">
    <property type="entry name" value="NTF-like"/>
</dbReference>
<dbReference type="Proteomes" id="UP001197974">
    <property type="component" value="Chromosome"/>
</dbReference>
<organism evidence="4 5">
    <name type="scientific">Bacillus carboniphilus</name>
    <dbReference type="NCBI Taxonomy" id="86663"/>
    <lineage>
        <taxon>Bacteria</taxon>
        <taxon>Bacillati</taxon>
        <taxon>Bacillota</taxon>
        <taxon>Bacilli</taxon>
        <taxon>Bacillales</taxon>
        <taxon>Bacillaceae</taxon>
        <taxon>Bacillus</taxon>
    </lineage>
</organism>
<dbReference type="InterPro" id="IPR054515">
    <property type="entry name" value="YgxA-like_substrate-bd"/>
</dbReference>
<keyword evidence="5" id="KW-1185">Reference proteome</keyword>
<gene>
    <name evidence="4" type="ORF">LC087_00025</name>
</gene>